<accession>A0A1X0NPH7</accession>
<evidence type="ECO:0000256" key="1">
    <source>
        <dbReference type="SAM" id="MobiDB-lite"/>
    </source>
</evidence>
<gene>
    <name evidence="4" type="ORF">TM35_000281090</name>
</gene>
<dbReference type="Proteomes" id="UP000192257">
    <property type="component" value="Unassembled WGS sequence"/>
</dbReference>
<feature type="compositionally biased region" description="Polar residues" evidence="1">
    <location>
        <begin position="81"/>
        <end position="90"/>
    </location>
</feature>
<sequence>MFSSSRLLFAFGTTTMLRLTPRSTGAIRKKKDTPPFGTATESKLPETSSSSQHVDVFPSVKESLDRLLGEADKTPTDERNPQTTSLQVPSFYNPMDIRGQLYDVEIAGPLRRAAANRWRSPVWATRAAFARSGHKVRADETGVRIPTNMQEVEMYNLEQTDAPDGVISRSLAREEMMAANRMMPLNAAGNRYSLWVRRILERHPSFRQYTSPYWATEEEVEMLGTKVKRSQEGCGILIQHFSSASSGNAATSSISSGVEEEKAESKVPNNQEENVGTASSNNFFMLYNAEQLENPEKMTSETCPPTECLNINGRRYSIAVTICMRQYCQKYNLRMQPFAMFVTSARVRVMGGDLLPRENAVPPFTCVIKDELVTFYHADQTTISDQLNAMALTRRRERMDRIPATIL</sequence>
<dbReference type="GeneID" id="39987920"/>
<feature type="region of interest" description="Disordered" evidence="1">
    <location>
        <begin position="22"/>
        <end position="56"/>
    </location>
</feature>
<dbReference type="InterPro" id="IPR045399">
    <property type="entry name" value="Tc-38"/>
</dbReference>
<feature type="region of interest" description="Disordered" evidence="1">
    <location>
        <begin position="246"/>
        <end position="274"/>
    </location>
</feature>
<evidence type="ECO:0000259" key="3">
    <source>
        <dbReference type="Pfam" id="PF20054"/>
    </source>
</evidence>
<reference evidence="4 5" key="1">
    <citation type="submission" date="2017-03" db="EMBL/GenBank/DDBJ databases">
        <title>An alternative strategy for trypanosome survival in the mammalian bloodstream revealed through genome and transcriptome analysis of the ubiquitous bovine parasite Trypanosoma (Megatrypanum) theileri.</title>
        <authorList>
            <person name="Kelly S."/>
            <person name="Ivens A."/>
            <person name="Mott A."/>
            <person name="O'Neill E."/>
            <person name="Emms D."/>
            <person name="Macleod O."/>
            <person name="Voorheis P."/>
            <person name="Matthews J."/>
            <person name="Matthews K."/>
            <person name="Carrington M."/>
        </authorList>
    </citation>
    <scope>NUCLEOTIDE SEQUENCE [LARGE SCALE GENOMIC DNA]</scope>
    <source>
        <strain evidence="4">Edinburgh</strain>
    </source>
</reference>
<proteinExistence type="predicted"/>
<dbReference type="Pfam" id="PF08401">
    <property type="entry name" value="ArdcN"/>
    <property type="match status" value="1"/>
</dbReference>
<dbReference type="VEuPathDB" id="TriTrypDB:TM35_000281090"/>
<keyword evidence="5" id="KW-1185">Reference proteome</keyword>
<evidence type="ECO:0000313" key="5">
    <source>
        <dbReference type="Proteomes" id="UP000192257"/>
    </source>
</evidence>
<dbReference type="Pfam" id="PF20054">
    <property type="entry name" value="Tc-38"/>
    <property type="match status" value="1"/>
</dbReference>
<feature type="compositionally biased region" description="Low complexity" evidence="1">
    <location>
        <begin position="246"/>
        <end position="256"/>
    </location>
</feature>
<dbReference type="RefSeq" id="XP_028880459.1">
    <property type="nucleotide sequence ID" value="XM_029028140.1"/>
</dbReference>
<name>A0A1X0NPH7_9TRYP</name>
<comment type="caution">
    <text evidence="4">The sequence shown here is derived from an EMBL/GenBank/DDBJ whole genome shotgun (WGS) entry which is preliminary data.</text>
</comment>
<evidence type="ECO:0000259" key="2">
    <source>
        <dbReference type="Pfam" id="PF08401"/>
    </source>
</evidence>
<feature type="region of interest" description="Disordered" evidence="1">
    <location>
        <begin position="71"/>
        <end position="90"/>
    </location>
</feature>
<protein>
    <submittedName>
        <fullName evidence="4">Uncharacterized protein</fullName>
    </submittedName>
</protein>
<feature type="compositionally biased region" description="Basic and acidic residues" evidence="1">
    <location>
        <begin position="71"/>
        <end position="80"/>
    </location>
</feature>
<feature type="domain" description="Trypanosoma Tc-38 (p38) protein" evidence="3">
    <location>
        <begin position="98"/>
        <end position="163"/>
    </location>
</feature>
<feature type="domain" description="N-terminal" evidence="2">
    <location>
        <begin position="179"/>
        <end position="267"/>
    </location>
</feature>
<feature type="compositionally biased region" description="Polar residues" evidence="1">
    <location>
        <begin position="39"/>
        <end position="53"/>
    </location>
</feature>
<dbReference type="AlphaFoldDB" id="A0A1X0NPH7"/>
<evidence type="ECO:0000313" key="4">
    <source>
        <dbReference type="EMBL" id="ORC86393.1"/>
    </source>
</evidence>
<dbReference type="GO" id="GO:0003697">
    <property type="term" value="F:single-stranded DNA binding"/>
    <property type="evidence" value="ECO:0007669"/>
    <property type="project" value="InterPro"/>
</dbReference>
<organism evidence="4 5">
    <name type="scientific">Trypanosoma theileri</name>
    <dbReference type="NCBI Taxonomy" id="67003"/>
    <lineage>
        <taxon>Eukaryota</taxon>
        <taxon>Discoba</taxon>
        <taxon>Euglenozoa</taxon>
        <taxon>Kinetoplastea</taxon>
        <taxon>Metakinetoplastina</taxon>
        <taxon>Trypanosomatida</taxon>
        <taxon>Trypanosomatidae</taxon>
        <taxon>Trypanosoma</taxon>
    </lineage>
</organism>
<dbReference type="EMBL" id="NBCO01000028">
    <property type="protein sequence ID" value="ORC86393.1"/>
    <property type="molecule type" value="Genomic_DNA"/>
</dbReference>
<dbReference type="InterPro" id="IPR013610">
    <property type="entry name" value="ArdC_N"/>
</dbReference>
<dbReference type="OrthoDB" id="241188at2759"/>